<dbReference type="EMBL" id="PQIB02000009">
    <property type="protein sequence ID" value="RLM98279.1"/>
    <property type="molecule type" value="Genomic_DNA"/>
</dbReference>
<accession>A0A3L6R5Y8</accession>
<dbReference type="AlphaFoldDB" id="A0A3L6R5Y8"/>
<sequence>MGAPPPLAVSPAHTRGALLASWQEKGGALISSYQLLPSSPTNDRTIKHLGLSFYLTEPYLQSIGRAVANVTESFCLVLSRHPCERGRSEDGANKVNVSWDQASPDLKHHRLSPYYIS</sequence>
<name>A0A3L6R5Y8_PANMI</name>
<keyword evidence="2" id="KW-1185">Reference proteome</keyword>
<evidence type="ECO:0000313" key="2">
    <source>
        <dbReference type="Proteomes" id="UP000275267"/>
    </source>
</evidence>
<dbReference type="Proteomes" id="UP000275267">
    <property type="component" value="Unassembled WGS sequence"/>
</dbReference>
<organism evidence="1 2">
    <name type="scientific">Panicum miliaceum</name>
    <name type="common">Proso millet</name>
    <name type="synonym">Broomcorn millet</name>
    <dbReference type="NCBI Taxonomy" id="4540"/>
    <lineage>
        <taxon>Eukaryota</taxon>
        <taxon>Viridiplantae</taxon>
        <taxon>Streptophyta</taxon>
        <taxon>Embryophyta</taxon>
        <taxon>Tracheophyta</taxon>
        <taxon>Spermatophyta</taxon>
        <taxon>Magnoliopsida</taxon>
        <taxon>Liliopsida</taxon>
        <taxon>Poales</taxon>
        <taxon>Poaceae</taxon>
        <taxon>PACMAD clade</taxon>
        <taxon>Panicoideae</taxon>
        <taxon>Panicodae</taxon>
        <taxon>Paniceae</taxon>
        <taxon>Panicinae</taxon>
        <taxon>Panicum</taxon>
        <taxon>Panicum sect. Panicum</taxon>
    </lineage>
</organism>
<protein>
    <submittedName>
        <fullName evidence="1">Uncharacterized protein</fullName>
    </submittedName>
</protein>
<gene>
    <name evidence="1" type="ORF">C2845_PM06G09570</name>
</gene>
<reference evidence="2" key="1">
    <citation type="journal article" date="2019" name="Nat. Commun.">
        <title>The genome of broomcorn millet.</title>
        <authorList>
            <person name="Zou C."/>
            <person name="Miki D."/>
            <person name="Li D."/>
            <person name="Tang Q."/>
            <person name="Xiao L."/>
            <person name="Rajput S."/>
            <person name="Deng P."/>
            <person name="Jia W."/>
            <person name="Huang R."/>
            <person name="Zhang M."/>
            <person name="Sun Y."/>
            <person name="Hu J."/>
            <person name="Fu X."/>
            <person name="Schnable P.S."/>
            <person name="Li F."/>
            <person name="Zhang H."/>
            <person name="Feng B."/>
            <person name="Zhu X."/>
            <person name="Liu R."/>
            <person name="Schnable J.C."/>
            <person name="Zhu J.-K."/>
            <person name="Zhang H."/>
        </authorList>
    </citation>
    <scope>NUCLEOTIDE SEQUENCE [LARGE SCALE GENOMIC DNA]</scope>
</reference>
<comment type="caution">
    <text evidence="1">The sequence shown here is derived from an EMBL/GenBank/DDBJ whole genome shotgun (WGS) entry which is preliminary data.</text>
</comment>
<proteinExistence type="predicted"/>
<evidence type="ECO:0000313" key="1">
    <source>
        <dbReference type="EMBL" id="RLM98279.1"/>
    </source>
</evidence>
<dbReference type="OrthoDB" id="10633111at2759"/>